<evidence type="ECO:0000259" key="6">
    <source>
        <dbReference type="PROSITE" id="PS51186"/>
    </source>
</evidence>
<dbReference type="InterPro" id="IPR036390">
    <property type="entry name" value="WH_DNA-bd_sf"/>
</dbReference>
<dbReference type="Proteomes" id="UP000177230">
    <property type="component" value="Unassembled WGS sequence"/>
</dbReference>
<evidence type="ECO:0000259" key="5">
    <source>
        <dbReference type="PROSITE" id="PS50995"/>
    </source>
</evidence>
<dbReference type="SMART" id="SM00347">
    <property type="entry name" value="HTH_MARR"/>
    <property type="match status" value="1"/>
</dbReference>
<proteinExistence type="predicted"/>
<accession>A0A1F5RC94</accession>
<dbReference type="InterPro" id="IPR000835">
    <property type="entry name" value="HTH_MarR-typ"/>
</dbReference>
<evidence type="ECO:0000313" key="7">
    <source>
        <dbReference type="EMBL" id="OGF12076.1"/>
    </source>
</evidence>
<organism evidence="7 8">
    <name type="scientific">Candidatus Edwardsbacteria bacterium GWF2_54_11</name>
    <dbReference type="NCBI Taxonomy" id="1817851"/>
    <lineage>
        <taxon>Bacteria</taxon>
        <taxon>Candidatus Edwardsiibacteriota</taxon>
    </lineage>
</organism>
<reference evidence="7 8" key="1">
    <citation type="journal article" date="2016" name="Nat. Commun.">
        <title>Thousands of microbial genomes shed light on interconnected biogeochemical processes in an aquifer system.</title>
        <authorList>
            <person name="Anantharaman K."/>
            <person name="Brown C.T."/>
            <person name="Hug L.A."/>
            <person name="Sharon I."/>
            <person name="Castelle C.J."/>
            <person name="Probst A.J."/>
            <person name="Thomas B.C."/>
            <person name="Singh A."/>
            <person name="Wilkins M.J."/>
            <person name="Karaoz U."/>
            <person name="Brodie E.L."/>
            <person name="Williams K.H."/>
            <person name="Hubbard S.S."/>
            <person name="Banfield J.F."/>
        </authorList>
    </citation>
    <scope>NUCLEOTIDE SEQUENCE [LARGE SCALE GENOMIC DNA]</scope>
</reference>
<dbReference type="SUPFAM" id="SSF55729">
    <property type="entry name" value="Acyl-CoA N-acyltransferases (Nat)"/>
    <property type="match status" value="1"/>
</dbReference>
<dbReference type="AlphaFoldDB" id="A0A1F5RC94"/>
<dbReference type="InterPro" id="IPR050769">
    <property type="entry name" value="NAT_camello-type"/>
</dbReference>
<dbReference type="InterPro" id="IPR016181">
    <property type="entry name" value="Acyl_CoA_acyltransferase"/>
</dbReference>
<dbReference type="PANTHER" id="PTHR13947">
    <property type="entry name" value="GNAT FAMILY N-ACETYLTRANSFERASE"/>
    <property type="match status" value="1"/>
</dbReference>
<protein>
    <recommendedName>
        <fullName evidence="9">N-acetyltransferase domain-containing protein</fullName>
    </recommendedName>
</protein>
<keyword evidence="4" id="KW-0804">Transcription</keyword>
<dbReference type="Pfam" id="PF00583">
    <property type="entry name" value="Acetyltransf_1"/>
    <property type="match status" value="1"/>
</dbReference>
<dbReference type="EMBL" id="MFFM01000034">
    <property type="protein sequence ID" value="OGF12076.1"/>
    <property type="molecule type" value="Genomic_DNA"/>
</dbReference>
<dbReference type="Pfam" id="PF12802">
    <property type="entry name" value="MarR_2"/>
    <property type="match status" value="1"/>
</dbReference>
<dbReference type="SUPFAM" id="SSF46785">
    <property type="entry name" value="Winged helix' DNA-binding domain"/>
    <property type="match status" value="1"/>
</dbReference>
<gene>
    <name evidence="7" type="ORF">A2024_03560</name>
</gene>
<dbReference type="GO" id="GO:0008080">
    <property type="term" value="F:N-acetyltransferase activity"/>
    <property type="evidence" value="ECO:0007669"/>
    <property type="project" value="InterPro"/>
</dbReference>
<evidence type="ECO:0008006" key="9">
    <source>
        <dbReference type="Google" id="ProtNLM"/>
    </source>
</evidence>
<evidence type="ECO:0000313" key="8">
    <source>
        <dbReference type="Proteomes" id="UP000177230"/>
    </source>
</evidence>
<dbReference type="PRINTS" id="PR00598">
    <property type="entry name" value="HTHMARR"/>
</dbReference>
<dbReference type="CDD" id="cd00090">
    <property type="entry name" value="HTH_ARSR"/>
    <property type="match status" value="1"/>
</dbReference>
<dbReference type="Gene3D" id="1.10.10.10">
    <property type="entry name" value="Winged helix-like DNA-binding domain superfamily/Winged helix DNA-binding domain"/>
    <property type="match status" value="1"/>
</dbReference>
<dbReference type="GO" id="GO:0003677">
    <property type="term" value="F:DNA binding"/>
    <property type="evidence" value="ECO:0007669"/>
    <property type="project" value="UniProtKB-KW"/>
</dbReference>
<keyword evidence="3" id="KW-0238">DNA-binding</keyword>
<dbReference type="InterPro" id="IPR000182">
    <property type="entry name" value="GNAT_dom"/>
</dbReference>
<dbReference type="Gene3D" id="3.40.630.30">
    <property type="match status" value="1"/>
</dbReference>
<feature type="domain" description="HTH marR-type" evidence="5">
    <location>
        <begin position="1"/>
        <end position="160"/>
    </location>
</feature>
<dbReference type="InterPro" id="IPR011991">
    <property type="entry name" value="ArsR-like_HTH"/>
</dbReference>
<dbReference type="CDD" id="cd04301">
    <property type="entry name" value="NAT_SF"/>
    <property type="match status" value="1"/>
</dbReference>
<sequence>MTELIRKLGELATASRIKRLSESLMQDVGRIYKEQGFDFEPKWFLIFFQLSQQKAMSVTELAKAVGITYPAVNQLAAEMAGSGLVDSKSDPKDKRKRLISLTEKGRALMPSIKPLWKVIETSTSELLGELDCNFLQMIGQIEDALEDKSMYQRVANKIKSRQYKEVDIVEFKKKFKEPFYQLNKQWLEEYFTVEPADERMLLHPEANIIKPGGKILFAVIGGKAIGTVALINKGKGKYELAKLAVAPEFRGRMVGKKLVLAAIKESTALKAKILLVRTNPRLDSANRLYRSLGFKYSGNDHSGDYQRSTIVLTLTLK</sequence>
<name>A0A1F5RC94_9BACT</name>
<dbReference type="GO" id="GO:0003700">
    <property type="term" value="F:DNA-binding transcription factor activity"/>
    <property type="evidence" value="ECO:0007669"/>
    <property type="project" value="InterPro"/>
</dbReference>
<feature type="domain" description="N-acetyltransferase" evidence="6">
    <location>
        <begin position="158"/>
        <end position="317"/>
    </location>
</feature>
<dbReference type="PROSITE" id="PS50995">
    <property type="entry name" value="HTH_MARR_2"/>
    <property type="match status" value="1"/>
</dbReference>
<dbReference type="InterPro" id="IPR036388">
    <property type="entry name" value="WH-like_DNA-bd_sf"/>
</dbReference>
<dbReference type="PROSITE" id="PS51186">
    <property type="entry name" value="GNAT"/>
    <property type="match status" value="1"/>
</dbReference>
<evidence type="ECO:0000256" key="4">
    <source>
        <dbReference type="ARBA" id="ARBA00023163"/>
    </source>
</evidence>
<keyword evidence="1" id="KW-0808">Transferase</keyword>
<dbReference type="PROSITE" id="PS01117">
    <property type="entry name" value="HTH_MARR_1"/>
    <property type="match status" value="1"/>
</dbReference>
<evidence type="ECO:0000256" key="1">
    <source>
        <dbReference type="ARBA" id="ARBA00022679"/>
    </source>
</evidence>
<keyword evidence="2" id="KW-0805">Transcription regulation</keyword>
<dbReference type="PANTHER" id="PTHR13947:SF37">
    <property type="entry name" value="LD18367P"/>
    <property type="match status" value="1"/>
</dbReference>
<evidence type="ECO:0000256" key="3">
    <source>
        <dbReference type="ARBA" id="ARBA00023125"/>
    </source>
</evidence>
<evidence type="ECO:0000256" key="2">
    <source>
        <dbReference type="ARBA" id="ARBA00023015"/>
    </source>
</evidence>
<comment type="caution">
    <text evidence="7">The sequence shown here is derived from an EMBL/GenBank/DDBJ whole genome shotgun (WGS) entry which is preliminary data.</text>
</comment>
<dbReference type="InterPro" id="IPR023187">
    <property type="entry name" value="Tscrpt_reg_MarR-type_CS"/>
</dbReference>